<dbReference type="WBParaSite" id="Pan_g19818.t1">
    <property type="protein sequence ID" value="Pan_g19818.t1"/>
    <property type="gene ID" value="Pan_g19818"/>
</dbReference>
<proteinExistence type="predicted"/>
<organism evidence="5 6">
    <name type="scientific">Panagrellus redivivus</name>
    <name type="common">Microworm</name>
    <dbReference type="NCBI Taxonomy" id="6233"/>
    <lineage>
        <taxon>Eukaryota</taxon>
        <taxon>Metazoa</taxon>
        <taxon>Ecdysozoa</taxon>
        <taxon>Nematoda</taxon>
        <taxon>Chromadorea</taxon>
        <taxon>Rhabditida</taxon>
        <taxon>Tylenchina</taxon>
        <taxon>Panagrolaimomorpha</taxon>
        <taxon>Panagrolaimoidea</taxon>
        <taxon>Panagrolaimidae</taxon>
        <taxon>Panagrellus</taxon>
    </lineage>
</organism>
<dbReference type="SMART" id="SM00276">
    <property type="entry name" value="GLECT"/>
    <property type="match status" value="2"/>
</dbReference>
<reference evidence="5" key="1">
    <citation type="journal article" date="2013" name="Genetics">
        <title>The draft genome and transcriptome of Panagrellus redivivus are shaped by the harsh demands of a free-living lifestyle.</title>
        <authorList>
            <person name="Srinivasan J."/>
            <person name="Dillman A.R."/>
            <person name="Macchietto M.G."/>
            <person name="Heikkinen L."/>
            <person name="Lakso M."/>
            <person name="Fracchia K.M."/>
            <person name="Antoshechkin I."/>
            <person name="Mortazavi A."/>
            <person name="Wong G."/>
            <person name="Sternberg P.W."/>
        </authorList>
    </citation>
    <scope>NUCLEOTIDE SEQUENCE [LARGE SCALE GENOMIC DNA]</scope>
    <source>
        <strain evidence="5">MT8872</strain>
    </source>
</reference>
<evidence type="ECO:0000313" key="6">
    <source>
        <dbReference type="WBParaSite" id="Pan_g19818.t1"/>
    </source>
</evidence>
<feature type="chain" id="PRO_5028942225" description="Galectin" evidence="3">
    <location>
        <begin position="18"/>
        <end position="362"/>
    </location>
</feature>
<evidence type="ECO:0000313" key="5">
    <source>
        <dbReference type="Proteomes" id="UP000492821"/>
    </source>
</evidence>
<evidence type="ECO:0000256" key="1">
    <source>
        <dbReference type="ARBA" id="ARBA00022734"/>
    </source>
</evidence>
<dbReference type="Proteomes" id="UP000492821">
    <property type="component" value="Unassembled WGS sequence"/>
</dbReference>
<dbReference type="InterPro" id="IPR044156">
    <property type="entry name" value="Galectin-like"/>
</dbReference>
<protein>
    <recommendedName>
        <fullName evidence="2">Galectin</fullName>
    </recommendedName>
</protein>
<keyword evidence="1 2" id="KW-0430">Lectin</keyword>
<keyword evidence="3" id="KW-0732">Signal</keyword>
<reference evidence="6" key="2">
    <citation type="submission" date="2020-10" db="UniProtKB">
        <authorList>
            <consortium name="WormBaseParasite"/>
        </authorList>
    </citation>
    <scope>IDENTIFICATION</scope>
</reference>
<dbReference type="GO" id="GO:0016936">
    <property type="term" value="F:galactoside binding"/>
    <property type="evidence" value="ECO:0007669"/>
    <property type="project" value="TreeGrafter"/>
</dbReference>
<sequence>MWVTVVALLPLFLVVKAHSCHGGGKDGIATLKDHSCPANAYKYGSSGFVKSAISGSGSPERLPLGLFDNRSTYMFRVENGLSPGQTVHISGKTSKEFRPFAINFLLGKPVLNEGNYAVGTVANHIKNTIAFQLRVEKRRIITNFLMDGKVQEGKGSIKGYLIPLKPGQQFDIRIKLNLYAFEIYLNGRLTDDMYHVTRHCAITYINVDGDVELTDLHLDNESNKTILKTPFEAAIPGGHLNIGDRVTVYGRLTNNWFNINFVDAKNNRVFHFNPRKDWKAIILNTERNQQFNFQKEENKPGFPFDSKKEFKIEFVNEKAGIAIYIDGVYLTTYAHRVNGKTDYKKLTMFQDIEVHRVEICKA</sequence>
<evidence type="ECO:0000256" key="3">
    <source>
        <dbReference type="SAM" id="SignalP"/>
    </source>
</evidence>
<dbReference type="SUPFAM" id="SSF49899">
    <property type="entry name" value="Concanavalin A-like lectins/glucanases"/>
    <property type="match status" value="2"/>
</dbReference>
<feature type="signal peptide" evidence="3">
    <location>
        <begin position="1"/>
        <end position="17"/>
    </location>
</feature>
<dbReference type="InterPro" id="IPR013320">
    <property type="entry name" value="ConA-like_dom_sf"/>
</dbReference>
<accession>A0A7E4VDR9</accession>
<evidence type="ECO:0000259" key="4">
    <source>
        <dbReference type="PROSITE" id="PS51304"/>
    </source>
</evidence>
<name>A0A7E4VDR9_PANRE</name>
<dbReference type="Gene3D" id="2.60.120.200">
    <property type="match status" value="2"/>
</dbReference>
<dbReference type="Pfam" id="PF00337">
    <property type="entry name" value="Gal-bind_lectin"/>
    <property type="match status" value="2"/>
</dbReference>
<dbReference type="InterPro" id="IPR001079">
    <property type="entry name" value="Galectin_CRD"/>
</dbReference>
<dbReference type="GO" id="GO:0030246">
    <property type="term" value="F:carbohydrate binding"/>
    <property type="evidence" value="ECO:0007669"/>
    <property type="project" value="UniProtKB-UniRule"/>
</dbReference>
<dbReference type="PANTHER" id="PTHR11346:SF176">
    <property type="entry name" value="32 KDA BETA-GALACTOSIDE-BINDING LECTIN LEC-3"/>
    <property type="match status" value="1"/>
</dbReference>
<dbReference type="SMART" id="SM00908">
    <property type="entry name" value="Gal-bind_lectin"/>
    <property type="match status" value="2"/>
</dbReference>
<feature type="domain" description="Galectin" evidence="4">
    <location>
        <begin position="232"/>
        <end position="360"/>
    </location>
</feature>
<dbReference type="PANTHER" id="PTHR11346">
    <property type="entry name" value="GALECTIN"/>
    <property type="match status" value="1"/>
</dbReference>
<feature type="domain" description="Galectin" evidence="4">
    <location>
        <begin position="73"/>
        <end position="219"/>
    </location>
</feature>
<dbReference type="CDD" id="cd00070">
    <property type="entry name" value="GLECT"/>
    <property type="match status" value="1"/>
</dbReference>
<dbReference type="AlphaFoldDB" id="A0A7E4VDR9"/>
<evidence type="ECO:0000256" key="2">
    <source>
        <dbReference type="RuleBase" id="RU102079"/>
    </source>
</evidence>
<keyword evidence="5" id="KW-1185">Reference proteome</keyword>
<dbReference type="PROSITE" id="PS51304">
    <property type="entry name" value="GALECTIN"/>
    <property type="match status" value="2"/>
</dbReference>